<evidence type="ECO:0000256" key="1">
    <source>
        <dbReference type="SAM" id="MobiDB-lite"/>
    </source>
</evidence>
<reference evidence="2 3" key="1">
    <citation type="journal article" date="2013" name="Nat. Commun.">
        <title>Genome analysis reveals insights into physiology and longevity of the Brandt's bat Myotis brandtii.</title>
        <authorList>
            <person name="Seim I."/>
            <person name="Fang X."/>
            <person name="Xiong Z."/>
            <person name="Lobanov A.V."/>
            <person name="Huang Z."/>
            <person name="Ma S."/>
            <person name="Feng Y."/>
            <person name="Turanov A.A."/>
            <person name="Zhu Y."/>
            <person name="Lenz T.L."/>
            <person name="Gerashchenko M.V."/>
            <person name="Fan D."/>
            <person name="Hee Yim S."/>
            <person name="Yao X."/>
            <person name="Jordan D."/>
            <person name="Xiong Y."/>
            <person name="Ma Y."/>
            <person name="Lyapunov A.N."/>
            <person name="Chen G."/>
            <person name="Kulakova O.I."/>
            <person name="Sun Y."/>
            <person name="Lee S.G."/>
            <person name="Bronson R.T."/>
            <person name="Moskalev A.A."/>
            <person name="Sunyaev S.R."/>
            <person name="Zhang G."/>
            <person name="Krogh A."/>
            <person name="Wang J."/>
            <person name="Gladyshev V.N."/>
        </authorList>
    </citation>
    <scope>NUCLEOTIDE SEQUENCE [LARGE SCALE GENOMIC DNA]</scope>
</reference>
<proteinExistence type="predicted"/>
<dbReference type="Proteomes" id="UP000052978">
    <property type="component" value="Unassembled WGS sequence"/>
</dbReference>
<feature type="region of interest" description="Disordered" evidence="1">
    <location>
        <begin position="1"/>
        <end position="34"/>
    </location>
</feature>
<feature type="compositionally biased region" description="Pro residues" evidence="1">
    <location>
        <begin position="15"/>
        <end position="34"/>
    </location>
</feature>
<dbReference type="EMBL" id="KE164251">
    <property type="protein sequence ID" value="EPQ16355.1"/>
    <property type="molecule type" value="Genomic_DNA"/>
</dbReference>
<keyword evidence="3" id="KW-1185">Reference proteome</keyword>
<evidence type="ECO:0000313" key="2">
    <source>
        <dbReference type="EMBL" id="EPQ16355.1"/>
    </source>
</evidence>
<gene>
    <name evidence="2" type="ORF">D623_10019287</name>
</gene>
<dbReference type="AlphaFoldDB" id="S7NIM3"/>
<name>S7NIM3_MYOBR</name>
<accession>S7NIM3</accession>
<evidence type="ECO:0000313" key="3">
    <source>
        <dbReference type="Proteomes" id="UP000052978"/>
    </source>
</evidence>
<sequence length="66" mass="6927">MSQDTQLGVQKAPGTCPPAMAPQAPPTAPDPPPPALCQFLTLRRQEGPEGLGHGYCECTSVYDESS</sequence>
<protein>
    <submittedName>
        <fullName evidence="2">Uncharacterized protein</fullName>
    </submittedName>
</protein>
<organism evidence="2 3">
    <name type="scientific">Myotis brandtii</name>
    <name type="common">Brandt's bat</name>
    <dbReference type="NCBI Taxonomy" id="109478"/>
    <lineage>
        <taxon>Eukaryota</taxon>
        <taxon>Metazoa</taxon>
        <taxon>Chordata</taxon>
        <taxon>Craniata</taxon>
        <taxon>Vertebrata</taxon>
        <taxon>Euteleostomi</taxon>
        <taxon>Mammalia</taxon>
        <taxon>Eutheria</taxon>
        <taxon>Laurasiatheria</taxon>
        <taxon>Chiroptera</taxon>
        <taxon>Yangochiroptera</taxon>
        <taxon>Vespertilionidae</taxon>
        <taxon>Myotis</taxon>
    </lineage>
</organism>